<dbReference type="Pfam" id="PF00534">
    <property type="entry name" value="Glycos_transf_1"/>
    <property type="match status" value="1"/>
</dbReference>
<dbReference type="CDD" id="cd03794">
    <property type="entry name" value="GT4_WbuB-like"/>
    <property type="match status" value="1"/>
</dbReference>
<name>A0A1F7IKU1_9BACT</name>
<dbReference type="Proteomes" id="UP000179072">
    <property type="component" value="Unassembled WGS sequence"/>
</dbReference>
<dbReference type="AlphaFoldDB" id="A0A1F7IKU1"/>
<feature type="domain" description="Glycosyl transferase family 1" evidence="1">
    <location>
        <begin position="194"/>
        <end position="352"/>
    </location>
</feature>
<evidence type="ECO:0000313" key="2">
    <source>
        <dbReference type="EMBL" id="OGK43972.1"/>
    </source>
</evidence>
<sequence>MRKPYICFFGTYDRNFTSNKLILDGLKALDIPVLEVNYEIKVTRLDKKEDLSWVKLLKRIVVKYGIIRAIIKNWKNIKKTDAIYVGYPGHFDVLIAWPVAKLLQKKLVFNPLVVFYTGFTEEQGILKKESLMGRVSKFGESLVYNLCDIVFADTPLQETFLTSVLNVKKEKIRVLPIGADDKYYHYTPYTNLSKKINVTYYGLYSPIHGVDHIIKAANLLKNDHDIEFVFVGNGQTFERNYQLAQKLELKNCTFYFDTPLDQHPAIIAKADIFFGFLEKHPSVDRIIPNKIYQGMALNKVVFTADAPVVRSLFAHKENMYFCNPADPNALAQSLTELKDNPQLRKRIAENGYALFKKEFTPSQVCKKLIKYIDEIL</sequence>
<dbReference type="Gene3D" id="3.40.50.2000">
    <property type="entry name" value="Glycogen Phosphorylase B"/>
    <property type="match status" value="2"/>
</dbReference>
<dbReference type="GO" id="GO:0016757">
    <property type="term" value="F:glycosyltransferase activity"/>
    <property type="evidence" value="ECO:0007669"/>
    <property type="project" value="InterPro"/>
</dbReference>
<evidence type="ECO:0000259" key="1">
    <source>
        <dbReference type="Pfam" id="PF00534"/>
    </source>
</evidence>
<protein>
    <recommendedName>
        <fullName evidence="1">Glycosyl transferase family 1 domain-containing protein</fullName>
    </recommendedName>
</protein>
<dbReference type="EMBL" id="MGAK01000027">
    <property type="protein sequence ID" value="OGK43972.1"/>
    <property type="molecule type" value="Genomic_DNA"/>
</dbReference>
<dbReference type="PANTHER" id="PTHR12526">
    <property type="entry name" value="GLYCOSYLTRANSFERASE"/>
    <property type="match status" value="1"/>
</dbReference>
<reference evidence="2 3" key="1">
    <citation type="journal article" date="2016" name="Nat. Commun.">
        <title>Thousands of microbial genomes shed light on interconnected biogeochemical processes in an aquifer system.</title>
        <authorList>
            <person name="Anantharaman K."/>
            <person name="Brown C.T."/>
            <person name="Hug L.A."/>
            <person name="Sharon I."/>
            <person name="Castelle C.J."/>
            <person name="Probst A.J."/>
            <person name="Thomas B.C."/>
            <person name="Singh A."/>
            <person name="Wilkins M.J."/>
            <person name="Karaoz U."/>
            <person name="Brodie E.L."/>
            <person name="Williams K.H."/>
            <person name="Hubbard S.S."/>
            <person name="Banfield J.F."/>
        </authorList>
    </citation>
    <scope>NUCLEOTIDE SEQUENCE [LARGE SCALE GENOMIC DNA]</scope>
</reference>
<proteinExistence type="predicted"/>
<comment type="caution">
    <text evidence="2">The sequence shown here is derived from an EMBL/GenBank/DDBJ whole genome shotgun (WGS) entry which is preliminary data.</text>
</comment>
<dbReference type="STRING" id="1802060.A2957_02730"/>
<accession>A0A1F7IKU1</accession>
<organism evidence="2 3">
    <name type="scientific">Candidatus Roizmanbacteria bacterium RIFCSPLOWO2_01_FULL_38_11</name>
    <dbReference type="NCBI Taxonomy" id="1802060"/>
    <lineage>
        <taxon>Bacteria</taxon>
        <taxon>Candidatus Roizmaniibacteriota</taxon>
    </lineage>
</organism>
<gene>
    <name evidence="2" type="ORF">A2957_02730</name>
</gene>
<dbReference type="InterPro" id="IPR001296">
    <property type="entry name" value="Glyco_trans_1"/>
</dbReference>
<dbReference type="SUPFAM" id="SSF53756">
    <property type="entry name" value="UDP-Glycosyltransferase/glycogen phosphorylase"/>
    <property type="match status" value="1"/>
</dbReference>
<evidence type="ECO:0000313" key="3">
    <source>
        <dbReference type="Proteomes" id="UP000179072"/>
    </source>
</evidence>